<feature type="region of interest" description="ACP-binding" evidence="9">
    <location>
        <begin position="251"/>
        <end position="255"/>
    </location>
</feature>
<keyword evidence="13" id="KW-1185">Reference proteome</keyword>
<reference evidence="12 13" key="1">
    <citation type="submission" date="2021-01" db="EMBL/GenBank/DDBJ databases">
        <title>Genome public.</title>
        <authorList>
            <person name="Liu C."/>
            <person name="Sun Q."/>
        </authorList>
    </citation>
    <scope>NUCLEOTIDE SEQUENCE [LARGE SCALE GENOMIC DNA]</scope>
    <source>
        <strain evidence="12 13">YIM B02515</strain>
    </source>
</reference>
<comment type="catalytic activity">
    <reaction evidence="9">
        <text>malonyl-[ACP] + acetyl-CoA + H(+) = 3-oxobutanoyl-[ACP] + CO2 + CoA</text>
        <dbReference type="Rhea" id="RHEA:12080"/>
        <dbReference type="Rhea" id="RHEA-COMP:9623"/>
        <dbReference type="Rhea" id="RHEA-COMP:9625"/>
        <dbReference type="ChEBI" id="CHEBI:15378"/>
        <dbReference type="ChEBI" id="CHEBI:16526"/>
        <dbReference type="ChEBI" id="CHEBI:57287"/>
        <dbReference type="ChEBI" id="CHEBI:57288"/>
        <dbReference type="ChEBI" id="CHEBI:78449"/>
        <dbReference type="ChEBI" id="CHEBI:78450"/>
        <dbReference type="EC" id="2.3.1.180"/>
    </reaction>
</comment>
<evidence type="ECO:0000313" key="12">
    <source>
        <dbReference type="EMBL" id="MBL4937673.1"/>
    </source>
</evidence>
<evidence type="ECO:0000256" key="1">
    <source>
        <dbReference type="ARBA" id="ARBA00008642"/>
    </source>
</evidence>
<feature type="domain" description="Beta-ketoacyl-[acyl-carrier-protein] synthase III C-terminal" evidence="10">
    <location>
        <begin position="234"/>
        <end position="323"/>
    </location>
</feature>
<feature type="domain" description="Beta-ketoacyl-[acyl-carrier-protein] synthase III N-terminal" evidence="11">
    <location>
        <begin position="106"/>
        <end position="183"/>
    </location>
</feature>
<dbReference type="InterPro" id="IPR013747">
    <property type="entry name" value="ACP_syn_III_C"/>
</dbReference>
<dbReference type="EC" id="2.3.1.180" evidence="9"/>
<dbReference type="PANTHER" id="PTHR43091:SF1">
    <property type="entry name" value="BETA-KETOACYL-[ACYL-CARRIER-PROTEIN] SYNTHASE III, CHLOROPLASTIC"/>
    <property type="match status" value="1"/>
</dbReference>
<comment type="caution">
    <text evidence="12">The sequence shown here is derived from an EMBL/GenBank/DDBJ whole genome shotgun (WGS) entry which is preliminary data.</text>
</comment>
<evidence type="ECO:0000259" key="10">
    <source>
        <dbReference type="Pfam" id="PF08541"/>
    </source>
</evidence>
<dbReference type="InterPro" id="IPR004655">
    <property type="entry name" value="FabH"/>
</dbReference>
<feature type="active site" evidence="9">
    <location>
        <position position="112"/>
    </location>
</feature>
<evidence type="ECO:0000259" key="11">
    <source>
        <dbReference type="Pfam" id="PF08545"/>
    </source>
</evidence>
<name>A0ABS1TI95_9CLOT</name>
<comment type="similarity">
    <text evidence="1 9">Belongs to the thiolase-like superfamily. FabH family.</text>
</comment>
<evidence type="ECO:0000256" key="7">
    <source>
        <dbReference type="ARBA" id="ARBA00023268"/>
    </source>
</evidence>
<dbReference type="Pfam" id="PF08545">
    <property type="entry name" value="ACP_syn_III"/>
    <property type="match status" value="1"/>
</dbReference>
<feature type="active site" evidence="9">
    <location>
        <position position="280"/>
    </location>
</feature>
<comment type="pathway">
    <text evidence="9">Lipid metabolism; fatty acid biosynthesis.</text>
</comment>
<sequence length="325" mass="35084">MKEVKILGIGSAVPQRVMTNEDLSKIVDTNDEWITTRTGIRERRISEGENTSDLASKAALNALDKAGLKPEDIDLIVLATSTPDALTPATAVFVQEKIGAFNAACFDISAACSGFIYALNTASQFIKTGQSKAALVIGADVLSKITDWTDRSTCVLFGDGAGAAVLVPSEEKGVTSLFNGADGRKAGVLGINCVPVKNPFVTPEKIDDIKIFMDGREVFKFATSIILEAIDKVLKDSGLNIDDIKYIVPHQANYRIIEYAARKLKLPEEKFFMNLQKYGNTSAASIPIALDEMLDKGLIKKGDKLILVAFGAGLTWSAGLVEWQY</sequence>
<evidence type="ECO:0000256" key="2">
    <source>
        <dbReference type="ARBA" id="ARBA00022516"/>
    </source>
</evidence>
<dbReference type="InterPro" id="IPR016039">
    <property type="entry name" value="Thiolase-like"/>
</dbReference>
<dbReference type="CDD" id="cd00830">
    <property type="entry name" value="KAS_III"/>
    <property type="match status" value="1"/>
</dbReference>
<evidence type="ECO:0000256" key="8">
    <source>
        <dbReference type="ARBA" id="ARBA00023315"/>
    </source>
</evidence>
<dbReference type="HAMAP" id="MF_01815">
    <property type="entry name" value="FabH"/>
    <property type="match status" value="1"/>
</dbReference>
<dbReference type="NCBIfam" id="NF006829">
    <property type="entry name" value="PRK09352.1"/>
    <property type="match status" value="1"/>
</dbReference>
<comment type="function">
    <text evidence="9">Catalyzes the condensation reaction of fatty acid synthesis by the addition to an acyl acceptor of two carbons from malonyl-ACP. Catalyzes the first condensation reaction which initiates fatty acid synthesis and may therefore play a role in governing the total rate of fatty acid production. Possesses both acetoacetyl-ACP synthase and acetyl transacylase activities. Its substrate specificity determines the biosynthesis of branched-chain and/or straight-chain of fatty acids.</text>
</comment>
<dbReference type="PANTHER" id="PTHR43091">
    <property type="entry name" value="3-OXOACYL-[ACYL-CARRIER-PROTEIN] SYNTHASE"/>
    <property type="match status" value="1"/>
</dbReference>
<evidence type="ECO:0000256" key="4">
    <source>
        <dbReference type="ARBA" id="ARBA00022832"/>
    </source>
</evidence>
<evidence type="ECO:0000256" key="6">
    <source>
        <dbReference type="ARBA" id="ARBA00023160"/>
    </source>
</evidence>
<comment type="domain">
    <text evidence="9">The last Arg residue of the ACP-binding site is essential for the weak association between ACP/AcpP and FabH.</text>
</comment>
<dbReference type="Proteomes" id="UP000632377">
    <property type="component" value="Unassembled WGS sequence"/>
</dbReference>
<organism evidence="12 13">
    <name type="scientific">Clostridium rhizosphaerae</name>
    <dbReference type="NCBI Taxonomy" id="2803861"/>
    <lineage>
        <taxon>Bacteria</taxon>
        <taxon>Bacillati</taxon>
        <taxon>Bacillota</taxon>
        <taxon>Clostridia</taxon>
        <taxon>Eubacteriales</taxon>
        <taxon>Clostridiaceae</taxon>
        <taxon>Clostridium</taxon>
    </lineage>
</organism>
<gene>
    <name evidence="9" type="primary">fabH</name>
    <name evidence="12" type="ORF">JK636_18340</name>
</gene>
<keyword evidence="9" id="KW-0963">Cytoplasm</keyword>
<dbReference type="NCBIfam" id="TIGR00747">
    <property type="entry name" value="fabH"/>
    <property type="match status" value="1"/>
</dbReference>
<evidence type="ECO:0000256" key="3">
    <source>
        <dbReference type="ARBA" id="ARBA00022679"/>
    </source>
</evidence>
<keyword evidence="7 9" id="KW-0511">Multifunctional enzyme</keyword>
<accession>A0ABS1TI95</accession>
<feature type="active site" evidence="9">
    <location>
        <position position="250"/>
    </location>
</feature>
<dbReference type="Pfam" id="PF08541">
    <property type="entry name" value="ACP_syn_III_C"/>
    <property type="match status" value="1"/>
</dbReference>
<protein>
    <recommendedName>
        <fullName evidence="9">Beta-ketoacyl-[acyl-carrier-protein] synthase III</fullName>
        <shortName evidence="9">Beta-ketoacyl-ACP synthase III</shortName>
        <shortName evidence="9">KAS III</shortName>
        <ecNumber evidence="9">2.3.1.180</ecNumber>
    </recommendedName>
    <alternativeName>
        <fullName evidence="9">3-oxoacyl-[acyl-carrier-protein] synthase 3</fullName>
    </alternativeName>
    <alternativeName>
        <fullName evidence="9">3-oxoacyl-[acyl-carrier-protein] synthase III</fullName>
    </alternativeName>
</protein>
<evidence type="ECO:0000256" key="9">
    <source>
        <dbReference type="HAMAP-Rule" id="MF_01815"/>
    </source>
</evidence>
<keyword evidence="2 9" id="KW-0444">Lipid biosynthesis</keyword>
<comment type="subcellular location">
    <subcellularLocation>
        <location evidence="9">Cytoplasm</location>
    </subcellularLocation>
</comment>
<keyword evidence="8 9" id="KW-0012">Acyltransferase</keyword>
<dbReference type="Gene3D" id="3.40.47.10">
    <property type="match status" value="1"/>
</dbReference>
<keyword evidence="5 9" id="KW-0443">Lipid metabolism</keyword>
<evidence type="ECO:0000313" key="13">
    <source>
        <dbReference type="Proteomes" id="UP000632377"/>
    </source>
</evidence>
<dbReference type="RefSeq" id="WP_202750423.1">
    <property type="nucleotide sequence ID" value="NZ_JAESWC010000015.1"/>
</dbReference>
<dbReference type="InterPro" id="IPR013751">
    <property type="entry name" value="ACP_syn_III_N"/>
</dbReference>
<keyword evidence="3 9" id="KW-0808">Transferase</keyword>
<keyword evidence="4 9" id="KW-0276">Fatty acid metabolism</keyword>
<dbReference type="SUPFAM" id="SSF53901">
    <property type="entry name" value="Thiolase-like"/>
    <property type="match status" value="1"/>
</dbReference>
<dbReference type="EMBL" id="JAESWC010000015">
    <property type="protein sequence ID" value="MBL4937673.1"/>
    <property type="molecule type" value="Genomic_DNA"/>
</dbReference>
<comment type="subunit">
    <text evidence="9">Homodimer.</text>
</comment>
<keyword evidence="6 9" id="KW-0275">Fatty acid biosynthesis</keyword>
<evidence type="ECO:0000256" key="5">
    <source>
        <dbReference type="ARBA" id="ARBA00023098"/>
    </source>
</evidence>
<proteinExistence type="inferred from homology"/>